<dbReference type="InterPro" id="IPR000182">
    <property type="entry name" value="GNAT_dom"/>
</dbReference>
<comment type="caution">
    <text evidence="2">The sequence shown here is derived from an EMBL/GenBank/DDBJ whole genome shotgun (WGS) entry which is preliminary data.</text>
</comment>
<dbReference type="STRING" id="1423804.FD14_GL000287"/>
<dbReference type="PROSITE" id="PS51186">
    <property type="entry name" value="GNAT"/>
    <property type="match status" value="1"/>
</dbReference>
<evidence type="ECO:0000313" key="3">
    <source>
        <dbReference type="Proteomes" id="UP000051442"/>
    </source>
</evidence>
<feature type="domain" description="N-acetyltransferase" evidence="1">
    <location>
        <begin position="16"/>
        <end position="175"/>
    </location>
</feature>
<dbReference type="PANTHER" id="PTHR43415:SF3">
    <property type="entry name" value="GNAT-FAMILY ACETYLTRANSFERASE"/>
    <property type="match status" value="1"/>
</dbReference>
<dbReference type="GO" id="GO:0016747">
    <property type="term" value="F:acyltransferase activity, transferring groups other than amino-acyl groups"/>
    <property type="evidence" value="ECO:0007669"/>
    <property type="project" value="InterPro"/>
</dbReference>
<dbReference type="EMBL" id="AYZM01000067">
    <property type="protein sequence ID" value="KRN25518.1"/>
    <property type="molecule type" value="Genomic_DNA"/>
</dbReference>
<sequence length="178" mass="20461">MMKKIKLKVRFSNMDVTYEYATRADLPTIVAIYNQIIPSRLATADLDPVSVDSRQAWFDQFDPNSRPIWLMKDGDKIAGWVSLESFYGRPAYHKTTEISIYIDENYRHQGLGQHALNFVFSQLDGLGIDALVAFIFHHNIPSQGLFKKNGFEEWGHLPDVALMDGQHRSLDILGRRFD</sequence>
<evidence type="ECO:0000259" key="1">
    <source>
        <dbReference type="PROSITE" id="PS51186"/>
    </source>
</evidence>
<dbReference type="SUPFAM" id="SSF55729">
    <property type="entry name" value="Acyl-CoA N-acyltransferases (Nat)"/>
    <property type="match status" value="1"/>
</dbReference>
<dbReference type="Gene3D" id="3.40.630.30">
    <property type="match status" value="1"/>
</dbReference>
<protein>
    <submittedName>
        <fullName evidence="2">Phosphinothricin N-acetyltransferase</fullName>
    </submittedName>
</protein>
<dbReference type="CDD" id="cd04301">
    <property type="entry name" value="NAT_SF"/>
    <property type="match status" value="1"/>
</dbReference>
<proteinExistence type="predicted"/>
<name>A0A0R2FBK6_9LACO</name>
<accession>A0A0R2FBK6</accession>
<dbReference type="PANTHER" id="PTHR43415">
    <property type="entry name" value="SPERMIDINE N(1)-ACETYLTRANSFERASE"/>
    <property type="match status" value="1"/>
</dbReference>
<organism evidence="2 3">
    <name type="scientific">Secundilactobacillus similis DSM 23365 = JCM 2765</name>
    <dbReference type="NCBI Taxonomy" id="1423804"/>
    <lineage>
        <taxon>Bacteria</taxon>
        <taxon>Bacillati</taxon>
        <taxon>Bacillota</taxon>
        <taxon>Bacilli</taxon>
        <taxon>Lactobacillales</taxon>
        <taxon>Lactobacillaceae</taxon>
        <taxon>Secundilactobacillus</taxon>
    </lineage>
</organism>
<keyword evidence="3" id="KW-1185">Reference proteome</keyword>
<evidence type="ECO:0000313" key="2">
    <source>
        <dbReference type="EMBL" id="KRN25518.1"/>
    </source>
</evidence>
<keyword evidence="2" id="KW-0808">Transferase</keyword>
<gene>
    <name evidence="2" type="ORF">FD14_GL000287</name>
</gene>
<dbReference type="Pfam" id="PF00583">
    <property type="entry name" value="Acetyltransf_1"/>
    <property type="match status" value="1"/>
</dbReference>
<reference evidence="2 3" key="1">
    <citation type="journal article" date="2015" name="Genome Announc.">
        <title>Expanding the biotechnology potential of lactobacilli through comparative genomics of 213 strains and associated genera.</title>
        <authorList>
            <person name="Sun Z."/>
            <person name="Harris H.M."/>
            <person name="McCann A."/>
            <person name="Guo C."/>
            <person name="Argimon S."/>
            <person name="Zhang W."/>
            <person name="Yang X."/>
            <person name="Jeffery I.B."/>
            <person name="Cooney J.C."/>
            <person name="Kagawa T.F."/>
            <person name="Liu W."/>
            <person name="Song Y."/>
            <person name="Salvetti E."/>
            <person name="Wrobel A."/>
            <person name="Rasinkangas P."/>
            <person name="Parkhill J."/>
            <person name="Rea M.C."/>
            <person name="O'Sullivan O."/>
            <person name="Ritari J."/>
            <person name="Douillard F.P."/>
            <person name="Paul Ross R."/>
            <person name="Yang R."/>
            <person name="Briner A.E."/>
            <person name="Felis G.E."/>
            <person name="de Vos W.M."/>
            <person name="Barrangou R."/>
            <person name="Klaenhammer T.R."/>
            <person name="Caufield P.W."/>
            <person name="Cui Y."/>
            <person name="Zhang H."/>
            <person name="O'Toole P.W."/>
        </authorList>
    </citation>
    <scope>NUCLEOTIDE SEQUENCE [LARGE SCALE GENOMIC DNA]</scope>
    <source>
        <strain evidence="2 3">DSM 23365</strain>
    </source>
</reference>
<dbReference type="InterPro" id="IPR016181">
    <property type="entry name" value="Acyl_CoA_acyltransferase"/>
</dbReference>
<dbReference type="AlphaFoldDB" id="A0A0R2FBK6"/>
<dbReference type="Proteomes" id="UP000051442">
    <property type="component" value="Unassembled WGS sequence"/>
</dbReference>
<dbReference type="PATRIC" id="fig|1423804.4.peg.313"/>